<dbReference type="AlphaFoldDB" id="A0A5K7S9T2"/>
<protein>
    <recommendedName>
        <fullName evidence="3">YdhG-like domain-containing protein</fullName>
    </recommendedName>
</protein>
<proteinExistence type="predicted"/>
<dbReference type="EMBL" id="AP018694">
    <property type="protein sequence ID" value="BBE18343.1"/>
    <property type="molecule type" value="Genomic_DNA"/>
</dbReference>
<dbReference type="RefSeq" id="WP_318351258.1">
    <property type="nucleotide sequence ID" value="NZ_AP018694.1"/>
</dbReference>
<dbReference type="Proteomes" id="UP001193389">
    <property type="component" value="Chromosome"/>
</dbReference>
<evidence type="ECO:0000313" key="2">
    <source>
        <dbReference type="Proteomes" id="UP001193389"/>
    </source>
</evidence>
<evidence type="ECO:0000313" key="1">
    <source>
        <dbReference type="EMBL" id="BBE18343.1"/>
    </source>
</evidence>
<dbReference type="KEGG" id="anf:AQPE_2505"/>
<dbReference type="SUPFAM" id="SSF159888">
    <property type="entry name" value="YdhG-like"/>
    <property type="match status" value="1"/>
</dbReference>
<evidence type="ECO:0008006" key="3">
    <source>
        <dbReference type="Google" id="ProtNLM"/>
    </source>
</evidence>
<reference evidence="1" key="1">
    <citation type="journal article" date="2020" name="Int. J. Syst. Evol. Microbiol.">
        <title>Aquipluma nitroreducens gen. nov. sp. nov., a novel facultatively anaerobic bacterium isolated from a freshwater lake.</title>
        <authorList>
            <person name="Watanabe M."/>
            <person name="Kojima H."/>
            <person name="Fukui M."/>
        </authorList>
    </citation>
    <scope>NUCLEOTIDE SEQUENCE</scope>
    <source>
        <strain evidence="1">MeG22</strain>
    </source>
</reference>
<organism evidence="1 2">
    <name type="scientific">Aquipluma nitroreducens</name>
    <dbReference type="NCBI Taxonomy" id="2010828"/>
    <lineage>
        <taxon>Bacteria</taxon>
        <taxon>Pseudomonadati</taxon>
        <taxon>Bacteroidota</taxon>
        <taxon>Bacteroidia</taxon>
        <taxon>Marinilabiliales</taxon>
        <taxon>Prolixibacteraceae</taxon>
        <taxon>Aquipluma</taxon>
    </lineage>
</organism>
<name>A0A5K7S9T2_9BACT</name>
<gene>
    <name evidence="1" type="ORF">AQPE_2505</name>
</gene>
<sequence length="117" mass="13928">MNTKLEDYYLRHPEPFQGCLLALKLLILKVDNRITHERKYQIPFFCFEGKKLAFLWVNRKKLMLGFVTDKSIIPHTVGTKHKDRLEMIQLDPNADLPVEMIIAKLREQIRTYEITQQ</sequence>
<accession>A0A5K7S9T2</accession>
<keyword evidence="2" id="KW-1185">Reference proteome</keyword>